<sequence length="474" mass="51477">MRRPITLCVAPLRLGFQRLKALSDDPFSLFLLPLSSPPPPAVLCLPLFPLCISGKEEGRACVPSVMELPWSKEEVANPIPSWFVDSISCFSMLPSPVWYVCRVWVAPGWSILWVYFLSDVATAVRVVTPEDAIMVSVAVPFPVAMDWLALRTFRWGMRQVASMRSVTKGDTFVAVSWKRCQEGTEVVEVISSQCGQDNPLFHYLSLHWFRSHVVVLGVEPQLGKAVVVHAFLWCSVVALSCSSGEFVVAPACAASRPRSVSRVQGGSACGPSTLGRTEVVVLALLLLWPDLSVRRVAETTVAPCVVSSSESECCELLYLSGGANFGVPGTVREVGSLQLVCGFLARVARLAVDWLAVVFPLWRTVAGKSRRDALGRLHRIWVLPYSVSVVFPELCLGGSSGGSPRTGLRSPFVVYGGGSSQECSVFILGHRYVAPLVSLFISKFSPVLVGLCVSPWCGWFASFLAPGVLLQMVI</sequence>
<comment type="caution">
    <text evidence="1">The sequence shown here is derived from an EMBL/GenBank/DDBJ whole genome shotgun (WGS) entry which is preliminary data.</text>
</comment>
<name>A0A843WC50_COLES</name>
<dbReference type="EMBL" id="NMUH01002996">
    <property type="protein sequence ID" value="MQM03231.1"/>
    <property type="molecule type" value="Genomic_DNA"/>
</dbReference>
<keyword evidence="2" id="KW-1185">Reference proteome</keyword>
<evidence type="ECO:0000313" key="2">
    <source>
        <dbReference type="Proteomes" id="UP000652761"/>
    </source>
</evidence>
<dbReference type="AlphaFoldDB" id="A0A843WC50"/>
<dbReference type="Proteomes" id="UP000652761">
    <property type="component" value="Unassembled WGS sequence"/>
</dbReference>
<protein>
    <submittedName>
        <fullName evidence="1">Uncharacterized protein</fullName>
    </submittedName>
</protein>
<organism evidence="1 2">
    <name type="scientific">Colocasia esculenta</name>
    <name type="common">Wild taro</name>
    <name type="synonym">Arum esculentum</name>
    <dbReference type="NCBI Taxonomy" id="4460"/>
    <lineage>
        <taxon>Eukaryota</taxon>
        <taxon>Viridiplantae</taxon>
        <taxon>Streptophyta</taxon>
        <taxon>Embryophyta</taxon>
        <taxon>Tracheophyta</taxon>
        <taxon>Spermatophyta</taxon>
        <taxon>Magnoliopsida</taxon>
        <taxon>Liliopsida</taxon>
        <taxon>Araceae</taxon>
        <taxon>Aroideae</taxon>
        <taxon>Colocasieae</taxon>
        <taxon>Colocasia</taxon>
    </lineage>
</organism>
<accession>A0A843WC50</accession>
<reference evidence="1" key="1">
    <citation type="submission" date="2017-07" db="EMBL/GenBank/DDBJ databases">
        <title>Taro Niue Genome Assembly and Annotation.</title>
        <authorList>
            <person name="Atibalentja N."/>
            <person name="Keating K."/>
            <person name="Fields C.J."/>
        </authorList>
    </citation>
    <scope>NUCLEOTIDE SEQUENCE</scope>
    <source>
        <strain evidence="1">Niue_2</strain>
        <tissue evidence="1">Leaf</tissue>
    </source>
</reference>
<proteinExistence type="predicted"/>
<gene>
    <name evidence="1" type="ORF">Taro_036009</name>
</gene>
<evidence type="ECO:0000313" key="1">
    <source>
        <dbReference type="EMBL" id="MQM03231.1"/>
    </source>
</evidence>